<feature type="domain" description="Phosphatidate phosphatase APP1 catalytic" evidence="1">
    <location>
        <begin position="135"/>
        <end position="291"/>
    </location>
</feature>
<proteinExistence type="predicted"/>
<dbReference type="EMBL" id="JAIXNE010000006">
    <property type="protein sequence ID" value="MCA6078497.1"/>
    <property type="molecule type" value="Genomic_DNA"/>
</dbReference>
<dbReference type="AlphaFoldDB" id="A0A9X1L1R4"/>
<accession>A0A9X1L1R4</accession>
<name>A0A9X1L1R4_9BACT</name>
<dbReference type="Proteomes" id="UP001139409">
    <property type="component" value="Unassembled WGS sequence"/>
</dbReference>
<evidence type="ECO:0000313" key="2">
    <source>
        <dbReference type="EMBL" id="MCA6078497.1"/>
    </source>
</evidence>
<gene>
    <name evidence="2" type="ORF">LDX50_26725</name>
</gene>
<dbReference type="InterPro" id="IPR052935">
    <property type="entry name" value="Mg2+_PAP"/>
</dbReference>
<dbReference type="RefSeq" id="WP_225699355.1">
    <property type="nucleotide sequence ID" value="NZ_JAIXNE010000006.1"/>
</dbReference>
<keyword evidence="3" id="KW-1185">Reference proteome</keyword>
<evidence type="ECO:0000313" key="3">
    <source>
        <dbReference type="Proteomes" id="UP001139409"/>
    </source>
</evidence>
<sequence length="349" mass="40158">MRIKKAMGFLTPPVILPYRGFGTIKKAYLNGHVLDDRRLYEAKEKDRRTRNLKAMMSRYMADALPGVQVLICFLGQEKVVETGDNGYFEAEFEFDTPQEPGWHKATFQVLDKLVDYQEPREFYEEVLLLDDSPRFGIISDIDDTILVSHATRIHRKLSLILTKNAKTRMPFDGVSSFYNALHMHKEQPLNPIFYVSSSEWNLYDFLEDFCDTQQIPKGVFMLQDLKENLWSVLTSGGGSHRHKVNKVRRILDLYPDLAFVLIGDSGQRDAEIYAEIIANYPGRILVVYIRDVSNRNRDVYVEHLSDMAREDGVDMVMVRDTADAARHAYTLGLLDRDEVHEVEAAVAAR</sequence>
<dbReference type="PANTHER" id="PTHR28208:SF3">
    <property type="entry name" value="PHOSPHATIDATE PHOSPHATASE APP1"/>
    <property type="match status" value="1"/>
</dbReference>
<dbReference type="GO" id="GO:0008195">
    <property type="term" value="F:phosphatidate phosphatase activity"/>
    <property type="evidence" value="ECO:0007669"/>
    <property type="project" value="InterPro"/>
</dbReference>
<comment type="caution">
    <text evidence="2">The sequence shown here is derived from an EMBL/GenBank/DDBJ whole genome shotgun (WGS) entry which is preliminary data.</text>
</comment>
<reference evidence="2" key="1">
    <citation type="submission" date="2021-09" db="EMBL/GenBank/DDBJ databases">
        <title>Fulvivirga sp. isolated from coastal sediment.</title>
        <authorList>
            <person name="Yu H."/>
        </authorList>
    </citation>
    <scope>NUCLEOTIDE SEQUENCE</scope>
    <source>
        <strain evidence="2">1062</strain>
    </source>
</reference>
<evidence type="ECO:0000259" key="1">
    <source>
        <dbReference type="Pfam" id="PF09949"/>
    </source>
</evidence>
<dbReference type="PANTHER" id="PTHR28208">
    <property type="entry name" value="PHOSPHATIDATE PHOSPHATASE APP1"/>
    <property type="match status" value="1"/>
</dbReference>
<dbReference type="Pfam" id="PF09949">
    <property type="entry name" value="APP1_cat"/>
    <property type="match status" value="1"/>
</dbReference>
<organism evidence="2 3">
    <name type="scientific">Fulvivirga sedimenti</name>
    <dbReference type="NCBI Taxonomy" id="2879465"/>
    <lineage>
        <taxon>Bacteria</taxon>
        <taxon>Pseudomonadati</taxon>
        <taxon>Bacteroidota</taxon>
        <taxon>Cytophagia</taxon>
        <taxon>Cytophagales</taxon>
        <taxon>Fulvivirgaceae</taxon>
        <taxon>Fulvivirga</taxon>
    </lineage>
</organism>
<protein>
    <submittedName>
        <fullName evidence="2">DUF2183 domain-containing protein</fullName>
    </submittedName>
</protein>
<dbReference type="InterPro" id="IPR019236">
    <property type="entry name" value="APP1_cat"/>
</dbReference>